<dbReference type="EMBL" id="KN838612">
    <property type="protein sequence ID" value="KIK01107.1"/>
    <property type="molecule type" value="Genomic_DNA"/>
</dbReference>
<dbReference type="HOGENOM" id="CLU_250349_0_0_1"/>
<dbReference type="OrthoDB" id="9991317at2759"/>
<evidence type="ECO:0000313" key="2">
    <source>
        <dbReference type="EMBL" id="KIK01107.1"/>
    </source>
</evidence>
<dbReference type="Proteomes" id="UP000054477">
    <property type="component" value="Unassembled WGS sequence"/>
</dbReference>
<sequence>MDHRQFIVQIQAIVKEYSYETLSAYIEDIALAIQKDIAPLCPDARWINHNGFKSLIFLRHYDLQCAPNDITLGSILVLNFISLFQEPGYAFTCFCLANHSRELYEETTEILHLERSIQLMQQWLEAEDQESVAHLAVAATTSCSFMHYYIREDAEGALEEGMKLFKATRQKAENAGWISSFGMERTLFVVGETLCHRYVKGGSDDELTESVHLLLDILNLFTPQDSFCFTTLDTLVLSTIFNLARTIESPEIWLKCLSGLHDIVRVYILGESNGTDLPNVLFEILDACLSAPTSRAACVLHIADLFYSGGKCDELLYDQFCSDDDEVNNASLWVDSWEDDRQGLREAISNGYTRPHLVFSFKAILVHRPSKSGRIHFRLPNPVEVHDCSFEFEVFPLDGRPNAMLQISLDHTAFIRAVEKICKPMSCDELSFYINDITEFNPPIFSAVPHQWAQSPRIRACLLRTRYVQHYRHYQDLKELSNMMLTVRLEKEPGYSHILCHVANECSDEETVVASVDIAAILFQEYIRVQEQGSPEYFLGVVGLASTLMLSSFHRRAAVTLAASLEILREALPSGASWMTARKTVILGRILNYRVRHFSASNDALAKSIPILTCILDLLPPQPPPYVSILELLVVSTALALSQRVSAKDWHDAITLLAKGLELYVTSNVASSDGEPESSKPYTKKKKLDTLDLLFNSSLNTLIQFTLRLEAMCLIHMADVLQCSAFDVSHHPQSLLLSFTIYQRSLRLPLSGKMADDAQLLEQSDLKWAWEDEHEALGRSITAYVHRTILPVDSLPKSSYTFEYRALGESNTKFSGHKCIFRYYPIEGHLETFDDARLDLDNLRLEKNFHLPWPEDLIVLPASSDSSVPGLPTSSRLPGIDKFLSSNENVLSLPLEKRTIKALLRHLGSEVRHHQKLVFDVTETLINHSSKKNYMDPSQLVLETRMRHLKGSAYLARAGPIHALISKGPEKCLELVDRSRALFWTRLLRLRTSFDGLPQGLAHQLQETAVELDHCKGQVNSGVSKAEAMKQMELETSFERLVDEVRSIPGFKDFLRPKTYDTLMKVSSQGPVVVLIGNSSTYAALLIRPSGIDAIYFSTLTEKVLENLSIGIQQANRAFRSILQEEECVPVQERAGKPTNSARSLPPYEKMLGGLWQHIAKPVLDRLGATSNADPLKRTRLWWCPTGLFGFLPLHAAGIGFGTPHVESVSTYAVSSYTPTISALLEARSKPSMLLSSQLKMLVLAQPTTKGHTSLPRTVNEVKVVEQFTPPNQLLRLGEAGTPLTISNSNRTVEDATIHLAQTSILHLACHGHQDRGDPLNSGFELEDGRLTLAKLIGCHTPNAFLAFLSACESASNDLSIPDETLNLAAGMIYAGFRSVIGTMWTMNDNDGPEIAQTVYEELFKDPDQEVDPKLVPYALDLAVRRLQEKGVHPSRWATYIHLGV</sequence>
<evidence type="ECO:0000313" key="3">
    <source>
        <dbReference type="Proteomes" id="UP000054477"/>
    </source>
</evidence>
<reference evidence="2 3" key="1">
    <citation type="submission" date="2014-04" db="EMBL/GenBank/DDBJ databases">
        <authorList>
            <consortium name="DOE Joint Genome Institute"/>
            <person name="Kuo A."/>
            <person name="Kohler A."/>
            <person name="Nagy L.G."/>
            <person name="Floudas D."/>
            <person name="Copeland A."/>
            <person name="Barry K.W."/>
            <person name="Cichocki N."/>
            <person name="Veneault-Fourrey C."/>
            <person name="LaButti K."/>
            <person name="Lindquist E.A."/>
            <person name="Lipzen A."/>
            <person name="Lundell T."/>
            <person name="Morin E."/>
            <person name="Murat C."/>
            <person name="Sun H."/>
            <person name="Tunlid A."/>
            <person name="Henrissat B."/>
            <person name="Grigoriev I.V."/>
            <person name="Hibbett D.S."/>
            <person name="Martin F."/>
            <person name="Nordberg H.P."/>
            <person name="Cantor M.N."/>
            <person name="Hua S.X."/>
        </authorList>
    </citation>
    <scope>NUCLEOTIDE SEQUENCE [LARGE SCALE GENOMIC DNA]</scope>
    <source>
        <strain evidence="2 3">LaAM-08-1</strain>
    </source>
</reference>
<proteinExistence type="predicted"/>
<name>A0A0C9XTR9_9AGAR</name>
<evidence type="ECO:0000259" key="1">
    <source>
        <dbReference type="Pfam" id="PF12770"/>
    </source>
</evidence>
<organism evidence="2 3">
    <name type="scientific">Laccaria amethystina LaAM-08-1</name>
    <dbReference type="NCBI Taxonomy" id="1095629"/>
    <lineage>
        <taxon>Eukaryota</taxon>
        <taxon>Fungi</taxon>
        <taxon>Dikarya</taxon>
        <taxon>Basidiomycota</taxon>
        <taxon>Agaricomycotina</taxon>
        <taxon>Agaricomycetes</taxon>
        <taxon>Agaricomycetidae</taxon>
        <taxon>Agaricales</taxon>
        <taxon>Agaricineae</taxon>
        <taxon>Hydnangiaceae</taxon>
        <taxon>Laccaria</taxon>
    </lineage>
</organism>
<gene>
    <name evidence="2" type="ORF">K443DRAFT_678694</name>
</gene>
<keyword evidence="3" id="KW-1185">Reference proteome</keyword>
<dbReference type="Pfam" id="PF12770">
    <property type="entry name" value="CHAT"/>
    <property type="match status" value="1"/>
</dbReference>
<accession>A0A0C9XTR9</accession>
<reference evidence="3" key="2">
    <citation type="submission" date="2015-01" db="EMBL/GenBank/DDBJ databases">
        <title>Evolutionary Origins and Diversification of the Mycorrhizal Mutualists.</title>
        <authorList>
            <consortium name="DOE Joint Genome Institute"/>
            <consortium name="Mycorrhizal Genomics Consortium"/>
            <person name="Kohler A."/>
            <person name="Kuo A."/>
            <person name="Nagy L.G."/>
            <person name="Floudas D."/>
            <person name="Copeland A."/>
            <person name="Barry K.W."/>
            <person name="Cichocki N."/>
            <person name="Veneault-Fourrey C."/>
            <person name="LaButti K."/>
            <person name="Lindquist E.A."/>
            <person name="Lipzen A."/>
            <person name="Lundell T."/>
            <person name="Morin E."/>
            <person name="Murat C."/>
            <person name="Riley R."/>
            <person name="Ohm R."/>
            <person name="Sun H."/>
            <person name="Tunlid A."/>
            <person name="Henrissat B."/>
            <person name="Grigoriev I.V."/>
            <person name="Hibbett D.S."/>
            <person name="Martin F."/>
        </authorList>
    </citation>
    <scope>NUCLEOTIDE SEQUENCE [LARGE SCALE GENOMIC DNA]</scope>
    <source>
        <strain evidence="3">LaAM-08-1</strain>
    </source>
</reference>
<dbReference type="InterPro" id="IPR024983">
    <property type="entry name" value="CHAT_dom"/>
</dbReference>
<feature type="domain" description="CHAT" evidence="1">
    <location>
        <begin position="1152"/>
        <end position="1444"/>
    </location>
</feature>
<protein>
    <recommendedName>
        <fullName evidence="1">CHAT domain-containing protein</fullName>
    </recommendedName>
</protein>